<reference evidence="15 16" key="1">
    <citation type="submission" date="2018-10" db="EMBL/GenBank/DDBJ databases">
        <title>Genome assembly for a Yunnan-Guizhou Plateau 3E fish, Anabarilius grahami (Regan), and its evolutionary and genetic applications.</title>
        <authorList>
            <person name="Jiang W."/>
        </authorList>
    </citation>
    <scope>NUCLEOTIDE SEQUENCE [LARGE SCALE GENOMIC DNA]</scope>
    <source>
        <strain evidence="15">AG-KIZ</strain>
        <tissue evidence="15">Muscle</tissue>
    </source>
</reference>
<keyword evidence="10 15" id="KW-0675">Receptor</keyword>
<dbReference type="Proteomes" id="UP000281406">
    <property type="component" value="Unassembled WGS sequence"/>
</dbReference>
<keyword evidence="4 13" id="KW-0812">Transmembrane</keyword>
<dbReference type="InterPro" id="IPR000725">
    <property type="entry name" value="Olfact_rcpt"/>
</dbReference>
<protein>
    <submittedName>
        <fullName evidence="15">Olfactory receptor 52J3</fullName>
    </submittedName>
</protein>
<evidence type="ECO:0000256" key="13">
    <source>
        <dbReference type="SAM" id="Phobius"/>
    </source>
</evidence>
<keyword evidence="11" id="KW-0325">Glycoprotein</keyword>
<feature type="transmembrane region" description="Helical" evidence="13">
    <location>
        <begin position="312"/>
        <end position="339"/>
    </location>
</feature>
<dbReference type="PRINTS" id="PR00237">
    <property type="entry name" value="GPCRRHODOPSN"/>
</dbReference>
<evidence type="ECO:0000256" key="5">
    <source>
        <dbReference type="ARBA" id="ARBA00022725"/>
    </source>
</evidence>
<evidence type="ECO:0000256" key="10">
    <source>
        <dbReference type="ARBA" id="ARBA00023170"/>
    </source>
</evidence>
<feature type="transmembrane region" description="Helical" evidence="13">
    <location>
        <begin position="98"/>
        <end position="123"/>
    </location>
</feature>
<keyword evidence="5" id="KW-0552">Olfaction</keyword>
<keyword evidence="16" id="KW-1185">Reference proteome</keyword>
<accession>A0A3N0XWE1</accession>
<gene>
    <name evidence="15" type="ORF">DPX16_16587</name>
</gene>
<feature type="transmembrane region" description="Helical" evidence="13">
    <location>
        <begin position="272"/>
        <end position="291"/>
    </location>
</feature>
<evidence type="ECO:0000313" key="15">
    <source>
        <dbReference type="EMBL" id="ROJ66324.1"/>
    </source>
</evidence>
<dbReference type="SUPFAM" id="SSF81321">
    <property type="entry name" value="Family A G protein-coupled receptor-like"/>
    <property type="match status" value="1"/>
</dbReference>
<dbReference type="AlphaFoldDB" id="A0A3N0XWE1"/>
<dbReference type="EMBL" id="RJVU01059775">
    <property type="protein sequence ID" value="ROJ66324.1"/>
    <property type="molecule type" value="Genomic_DNA"/>
</dbReference>
<feature type="transmembrane region" description="Helical" evidence="13">
    <location>
        <begin position="345"/>
        <end position="365"/>
    </location>
</feature>
<dbReference type="InterPro" id="IPR000276">
    <property type="entry name" value="GPCR_Rhodpsn"/>
</dbReference>
<dbReference type="InterPro" id="IPR052921">
    <property type="entry name" value="GPCR1_Superfamily_Member"/>
</dbReference>
<comment type="caution">
    <text evidence="15">The sequence shown here is derived from an EMBL/GenBank/DDBJ whole genome shotgun (WGS) entry which is preliminary data.</text>
</comment>
<dbReference type="Gene3D" id="1.20.1070.10">
    <property type="entry name" value="Rhodopsin 7-helix transmembrane proteins"/>
    <property type="match status" value="1"/>
</dbReference>
<keyword evidence="7" id="KW-0297">G-protein coupled receptor</keyword>
<evidence type="ECO:0000256" key="2">
    <source>
        <dbReference type="ARBA" id="ARBA00022475"/>
    </source>
</evidence>
<name>A0A3N0XWE1_ANAGA</name>
<dbReference type="GO" id="GO:0004930">
    <property type="term" value="F:G protein-coupled receptor activity"/>
    <property type="evidence" value="ECO:0007669"/>
    <property type="project" value="UniProtKB-KW"/>
</dbReference>
<feature type="domain" description="G-protein coupled receptors family 1 profile" evidence="14">
    <location>
        <begin position="116"/>
        <end position="366"/>
    </location>
</feature>
<dbReference type="Pfam" id="PF13853">
    <property type="entry name" value="7tm_4"/>
    <property type="match status" value="1"/>
</dbReference>
<dbReference type="SMART" id="SM01381">
    <property type="entry name" value="7TM_GPCR_Srsx"/>
    <property type="match status" value="1"/>
</dbReference>
<dbReference type="FunFam" id="1.20.1070.10:FF:000024">
    <property type="entry name" value="Olfactory receptor"/>
    <property type="match status" value="1"/>
</dbReference>
<evidence type="ECO:0000256" key="7">
    <source>
        <dbReference type="ARBA" id="ARBA00023040"/>
    </source>
</evidence>
<dbReference type="PROSITE" id="PS50262">
    <property type="entry name" value="G_PROTEIN_RECEP_F1_2"/>
    <property type="match status" value="1"/>
</dbReference>
<evidence type="ECO:0000256" key="11">
    <source>
        <dbReference type="ARBA" id="ARBA00023180"/>
    </source>
</evidence>
<organism evidence="15 16">
    <name type="scientific">Anabarilius grahami</name>
    <name type="common">Kanglang fish</name>
    <name type="synonym">Barilius grahami</name>
    <dbReference type="NCBI Taxonomy" id="495550"/>
    <lineage>
        <taxon>Eukaryota</taxon>
        <taxon>Metazoa</taxon>
        <taxon>Chordata</taxon>
        <taxon>Craniata</taxon>
        <taxon>Vertebrata</taxon>
        <taxon>Euteleostomi</taxon>
        <taxon>Actinopterygii</taxon>
        <taxon>Neopterygii</taxon>
        <taxon>Teleostei</taxon>
        <taxon>Ostariophysi</taxon>
        <taxon>Cypriniformes</taxon>
        <taxon>Xenocyprididae</taxon>
        <taxon>Xenocypridinae</taxon>
        <taxon>Xenocypridinae incertae sedis</taxon>
        <taxon>Anabarilius</taxon>
    </lineage>
</organism>
<evidence type="ECO:0000256" key="8">
    <source>
        <dbReference type="ARBA" id="ARBA00023136"/>
    </source>
</evidence>
<feature type="transmembrane region" description="Helical" evidence="13">
    <location>
        <begin position="173"/>
        <end position="195"/>
    </location>
</feature>
<evidence type="ECO:0000256" key="12">
    <source>
        <dbReference type="ARBA" id="ARBA00023224"/>
    </source>
</evidence>
<keyword evidence="3" id="KW-0716">Sensory transduction</keyword>
<keyword evidence="2" id="KW-1003">Cell membrane</keyword>
<evidence type="ECO:0000256" key="6">
    <source>
        <dbReference type="ARBA" id="ARBA00022989"/>
    </source>
</evidence>
<dbReference type="OrthoDB" id="10254436at2759"/>
<dbReference type="GO" id="GO:0004984">
    <property type="term" value="F:olfactory receptor activity"/>
    <property type="evidence" value="ECO:0007669"/>
    <property type="project" value="InterPro"/>
</dbReference>
<evidence type="ECO:0000256" key="1">
    <source>
        <dbReference type="ARBA" id="ARBA00004651"/>
    </source>
</evidence>
<proteinExistence type="predicted"/>
<dbReference type="GO" id="GO:0005549">
    <property type="term" value="F:odorant binding"/>
    <property type="evidence" value="ECO:0007669"/>
    <property type="project" value="TreeGrafter"/>
</dbReference>
<evidence type="ECO:0000259" key="14">
    <source>
        <dbReference type="PROSITE" id="PS50262"/>
    </source>
</evidence>
<dbReference type="InterPro" id="IPR017452">
    <property type="entry name" value="GPCR_Rhodpsn_7TM"/>
</dbReference>
<dbReference type="PANTHER" id="PTHR26451:SF881">
    <property type="entry name" value="ODORANT RECEPTOR-RELATED"/>
    <property type="match status" value="1"/>
</dbReference>
<sequence length="481" mass="53447">MQGSELAFAEATRGLRSAIKINGSDLAFAEAARRLLCPQGAFLPTPPPRCFGAQRSPESSSSVVPCRSPVSGHRIGYSSYVIAQSREAGSLSTKSFRAIYPVFFFGALIYVFSVFCNGTILGLIITQRNLHKPMFYILFSLPLTDLIGITSALPRVLVDIITETNDVYYPTCVLQAFLVHMYGGAILFLLAAMSIDRYIAICNPLRYNSIMTPGRICGLIALAWSLDLVLVLVLFSLQSRMEKCKSFIANVYCDNPSLLLLSCGGDFTMNNIYGLSITAFMQVISVSVQLYSYTQILITCIKQTHSDSKIKAVNTCMAQIATFFLFEIVTTIAILSYRIPNFSSSAQRICGLMIYTVLPVVNPVIYGMKTKDIRIAFFLVLKRNKVGPDVPNCCYTQKGTETQGTWMQADVEQTGHDDTHWRHRDTETLGIMVNTGDRQEVQARLDLRVRDGAKRLVLPLMCPVHRGIGRREGGTLEKRRI</sequence>
<dbReference type="PRINTS" id="PR00245">
    <property type="entry name" value="OLFACTORYR"/>
</dbReference>
<keyword evidence="6 13" id="KW-1133">Transmembrane helix</keyword>
<feature type="transmembrane region" description="Helical" evidence="13">
    <location>
        <begin position="135"/>
        <end position="153"/>
    </location>
</feature>
<evidence type="ECO:0000313" key="16">
    <source>
        <dbReference type="Proteomes" id="UP000281406"/>
    </source>
</evidence>
<keyword evidence="8 13" id="KW-0472">Membrane</keyword>
<comment type="subcellular location">
    <subcellularLocation>
        <location evidence="1">Cell membrane</location>
        <topology evidence="1">Multi-pass membrane protein</topology>
    </subcellularLocation>
</comment>
<evidence type="ECO:0000256" key="4">
    <source>
        <dbReference type="ARBA" id="ARBA00022692"/>
    </source>
</evidence>
<evidence type="ECO:0000256" key="9">
    <source>
        <dbReference type="ARBA" id="ARBA00023157"/>
    </source>
</evidence>
<dbReference type="PANTHER" id="PTHR26451">
    <property type="entry name" value="G_PROTEIN_RECEP_F1_2 DOMAIN-CONTAINING PROTEIN"/>
    <property type="match status" value="1"/>
</dbReference>
<feature type="transmembrane region" description="Helical" evidence="13">
    <location>
        <begin position="216"/>
        <end position="237"/>
    </location>
</feature>
<keyword evidence="9" id="KW-1015">Disulfide bond</keyword>
<keyword evidence="12" id="KW-0807">Transducer</keyword>
<evidence type="ECO:0000256" key="3">
    <source>
        <dbReference type="ARBA" id="ARBA00022606"/>
    </source>
</evidence>
<dbReference type="GO" id="GO:0005886">
    <property type="term" value="C:plasma membrane"/>
    <property type="evidence" value="ECO:0007669"/>
    <property type="project" value="UniProtKB-SubCell"/>
</dbReference>